<evidence type="ECO:0000259" key="6">
    <source>
        <dbReference type="Pfam" id="PF25019"/>
    </source>
</evidence>
<dbReference type="SUPFAM" id="SSF52540">
    <property type="entry name" value="P-loop containing nucleoside triphosphate hydrolases"/>
    <property type="match status" value="1"/>
</dbReference>
<organism evidence="7 8">
    <name type="scientific">Phaseolus coccineus</name>
    <name type="common">Scarlet runner bean</name>
    <name type="synonym">Phaseolus multiflorus</name>
    <dbReference type="NCBI Taxonomy" id="3886"/>
    <lineage>
        <taxon>Eukaryota</taxon>
        <taxon>Viridiplantae</taxon>
        <taxon>Streptophyta</taxon>
        <taxon>Embryophyta</taxon>
        <taxon>Tracheophyta</taxon>
        <taxon>Spermatophyta</taxon>
        <taxon>Magnoliopsida</taxon>
        <taxon>eudicotyledons</taxon>
        <taxon>Gunneridae</taxon>
        <taxon>Pentapetalae</taxon>
        <taxon>rosids</taxon>
        <taxon>fabids</taxon>
        <taxon>Fabales</taxon>
        <taxon>Fabaceae</taxon>
        <taxon>Papilionoideae</taxon>
        <taxon>50 kb inversion clade</taxon>
        <taxon>NPAAA clade</taxon>
        <taxon>indigoferoid/millettioid clade</taxon>
        <taxon>Phaseoleae</taxon>
        <taxon>Phaseolus</taxon>
    </lineage>
</organism>
<dbReference type="Pfam" id="PF00931">
    <property type="entry name" value="NB-ARC"/>
    <property type="match status" value="1"/>
</dbReference>
<proteinExistence type="predicted"/>
<dbReference type="Gene3D" id="1.20.5.4130">
    <property type="match status" value="1"/>
</dbReference>
<evidence type="ECO:0000256" key="3">
    <source>
        <dbReference type="ARBA" id="ARBA00022821"/>
    </source>
</evidence>
<dbReference type="InterPro" id="IPR041118">
    <property type="entry name" value="Rx_N"/>
</dbReference>
<evidence type="ECO:0000313" key="7">
    <source>
        <dbReference type="EMBL" id="KAK7343018.1"/>
    </source>
</evidence>
<feature type="domain" description="NB-ARC" evidence="4">
    <location>
        <begin position="184"/>
        <end position="258"/>
    </location>
</feature>
<sequence length="453" mass="51548">MPVIETLGGALFGAVLQLLFDRLDSRHVLDYFRGRKLNEKLLYKLKVKLLSINNVIDDAEQKQFINSYVKAWLDEVKDAVFDAEDLLDEIDYEFRKRKLKAESHTSAKKVWNFFKASPKSFFDKKIESRMEQILEQLEFLSSQKGDLGLKYVSCADVGSESVSKVTQKLPSTSLVVESVIYGREDEKKMILNWLSSDTDKHNHLAVLSIVAMGGMGKTTLAQHVYNDSRIEEAKFDLKAWVCVSDEYNAFKELPSNLHKLTNLRRLEFMKTNVRKMPVHLGKLNNLQVLMSSFRIGESSEFNIKQLGDLSLRGGLTIEDLQNILNPLDAVAADLKSKRNLVELTLKWNHSWDLADVKKEREVLENLQPSKHLEKLSIWNYGGKQFPNLQDCGKLQFDYHPTALRSLAIIGDNTMELSLDFLCESKTNVPNLESDLGMVNFLPKPLNASGLSDA</sequence>
<dbReference type="PANTHER" id="PTHR19338:SF73">
    <property type="entry name" value="DISEASE RESISTANCE PROTEIN RGA2-LIKE"/>
    <property type="match status" value="1"/>
</dbReference>
<dbReference type="InterPro" id="IPR002182">
    <property type="entry name" value="NB-ARC"/>
</dbReference>
<dbReference type="Proteomes" id="UP001374584">
    <property type="component" value="Unassembled WGS sequence"/>
</dbReference>
<reference evidence="7 8" key="1">
    <citation type="submission" date="2024-01" db="EMBL/GenBank/DDBJ databases">
        <title>The genomes of 5 underutilized Papilionoideae crops provide insights into root nodulation and disease resistanc.</title>
        <authorList>
            <person name="Jiang F."/>
        </authorList>
    </citation>
    <scope>NUCLEOTIDE SEQUENCE [LARGE SCALE GENOMIC DNA]</scope>
    <source>
        <strain evidence="7">JINMINGXINNONG_FW02</strain>
        <tissue evidence="7">Leaves</tissue>
    </source>
</reference>
<dbReference type="GO" id="GO:0043531">
    <property type="term" value="F:ADP binding"/>
    <property type="evidence" value="ECO:0007669"/>
    <property type="project" value="InterPro"/>
</dbReference>
<protein>
    <recommendedName>
        <fullName evidence="9">Disease resistance RPP13-like protein 1</fullName>
    </recommendedName>
</protein>
<keyword evidence="1" id="KW-0677">Repeat</keyword>
<dbReference type="EMBL" id="JAYMYR010000009">
    <property type="protein sequence ID" value="KAK7343018.1"/>
    <property type="molecule type" value="Genomic_DNA"/>
</dbReference>
<evidence type="ECO:0000259" key="5">
    <source>
        <dbReference type="Pfam" id="PF18052"/>
    </source>
</evidence>
<feature type="domain" description="R13L1/DRL21-like LRR repeat region" evidence="6">
    <location>
        <begin position="303"/>
        <end position="408"/>
    </location>
</feature>
<evidence type="ECO:0000313" key="8">
    <source>
        <dbReference type="Proteomes" id="UP001374584"/>
    </source>
</evidence>
<name>A0AAN9LZL2_PHACN</name>
<evidence type="ECO:0000256" key="2">
    <source>
        <dbReference type="ARBA" id="ARBA00022741"/>
    </source>
</evidence>
<evidence type="ECO:0000259" key="4">
    <source>
        <dbReference type="Pfam" id="PF00931"/>
    </source>
</evidence>
<feature type="domain" description="Disease resistance N-terminal" evidence="5">
    <location>
        <begin position="14"/>
        <end position="104"/>
    </location>
</feature>
<evidence type="ECO:0008006" key="9">
    <source>
        <dbReference type="Google" id="ProtNLM"/>
    </source>
</evidence>
<dbReference type="SUPFAM" id="SSF52058">
    <property type="entry name" value="L domain-like"/>
    <property type="match status" value="1"/>
</dbReference>
<dbReference type="Gene3D" id="3.40.50.300">
    <property type="entry name" value="P-loop containing nucleotide triphosphate hydrolases"/>
    <property type="match status" value="1"/>
</dbReference>
<keyword evidence="3" id="KW-0611">Plant defense</keyword>
<comment type="caution">
    <text evidence="7">The sequence shown here is derived from an EMBL/GenBank/DDBJ whole genome shotgun (WGS) entry which is preliminary data.</text>
</comment>
<keyword evidence="8" id="KW-1185">Reference proteome</keyword>
<dbReference type="Pfam" id="PF25019">
    <property type="entry name" value="LRR_R13L1-DRL21"/>
    <property type="match status" value="1"/>
</dbReference>
<gene>
    <name evidence="7" type="ORF">VNO80_25979</name>
</gene>
<accession>A0AAN9LZL2</accession>
<dbReference type="AlphaFoldDB" id="A0AAN9LZL2"/>
<keyword evidence="2" id="KW-0547">Nucleotide-binding</keyword>
<evidence type="ECO:0000256" key="1">
    <source>
        <dbReference type="ARBA" id="ARBA00022737"/>
    </source>
</evidence>
<dbReference type="InterPro" id="IPR027417">
    <property type="entry name" value="P-loop_NTPase"/>
</dbReference>
<dbReference type="PANTHER" id="PTHR19338">
    <property type="entry name" value="TRANSLOCASE OF INNER MITOCHONDRIAL MEMBRANE 13 HOMOLOG"/>
    <property type="match status" value="1"/>
</dbReference>
<dbReference type="InterPro" id="IPR056789">
    <property type="entry name" value="LRR_R13L1-DRL21"/>
</dbReference>
<dbReference type="GO" id="GO:0006952">
    <property type="term" value="P:defense response"/>
    <property type="evidence" value="ECO:0007669"/>
    <property type="project" value="UniProtKB-KW"/>
</dbReference>
<dbReference type="Pfam" id="PF18052">
    <property type="entry name" value="Rx_N"/>
    <property type="match status" value="1"/>
</dbReference>